<feature type="transmembrane region" description="Helical" evidence="1">
    <location>
        <begin position="81"/>
        <end position="102"/>
    </location>
</feature>
<keyword evidence="1" id="KW-1133">Transmembrane helix</keyword>
<comment type="caution">
    <text evidence="2">The sequence shown here is derived from an EMBL/GenBank/DDBJ whole genome shotgun (WGS) entry which is preliminary data.</text>
</comment>
<proteinExistence type="predicted"/>
<name>A0A7V2SY36_LEUMU</name>
<organism evidence="2">
    <name type="scientific">Leucothrix mucor</name>
    <dbReference type="NCBI Taxonomy" id="45248"/>
    <lineage>
        <taxon>Bacteria</taxon>
        <taxon>Pseudomonadati</taxon>
        <taxon>Pseudomonadota</taxon>
        <taxon>Gammaproteobacteria</taxon>
        <taxon>Thiotrichales</taxon>
        <taxon>Thiotrichaceae</taxon>
        <taxon>Leucothrix</taxon>
    </lineage>
</organism>
<feature type="transmembrane region" description="Helical" evidence="1">
    <location>
        <begin position="51"/>
        <end position="69"/>
    </location>
</feature>
<dbReference type="EMBL" id="DRMS01000078">
    <property type="protein sequence ID" value="HFC91561.1"/>
    <property type="molecule type" value="Genomic_DNA"/>
</dbReference>
<feature type="transmembrane region" description="Helical" evidence="1">
    <location>
        <begin position="108"/>
        <end position="130"/>
    </location>
</feature>
<protein>
    <submittedName>
        <fullName evidence="2">Uncharacterized protein</fullName>
    </submittedName>
</protein>
<keyword evidence="1" id="KW-0812">Transmembrane</keyword>
<dbReference type="AlphaFoldDB" id="A0A7V2SY36"/>
<dbReference type="Proteomes" id="UP000885750">
    <property type="component" value="Unassembled WGS sequence"/>
</dbReference>
<evidence type="ECO:0000256" key="1">
    <source>
        <dbReference type="SAM" id="Phobius"/>
    </source>
</evidence>
<gene>
    <name evidence="2" type="ORF">ENJ51_01975</name>
</gene>
<sequence>MNWYIFSAGALVIIAFFVHAVVGDKEFRLLRPETEGGNTRENDVWIQTRSGWHWVSVDLLLTGIALLLIASTDIISAKREISFLLFLYYLVTGITWLITVLLNKANNNQILVIGQWIFCFIVSGLTYIGWSQL</sequence>
<reference evidence="2" key="1">
    <citation type="journal article" date="2020" name="mSystems">
        <title>Genome- and Community-Level Interaction Insights into Carbon Utilization and Element Cycling Functions of Hydrothermarchaeota in Hydrothermal Sediment.</title>
        <authorList>
            <person name="Zhou Z."/>
            <person name="Liu Y."/>
            <person name="Xu W."/>
            <person name="Pan J."/>
            <person name="Luo Z.H."/>
            <person name="Li M."/>
        </authorList>
    </citation>
    <scope>NUCLEOTIDE SEQUENCE [LARGE SCALE GENOMIC DNA]</scope>
    <source>
        <strain evidence="2">HyVt-493</strain>
    </source>
</reference>
<accession>A0A7V2SY36</accession>
<keyword evidence="1" id="KW-0472">Membrane</keyword>
<evidence type="ECO:0000313" key="2">
    <source>
        <dbReference type="EMBL" id="HFC91561.1"/>
    </source>
</evidence>